<organism evidence="3 4">
    <name type="scientific">Brassica cretica</name>
    <name type="common">Mustard</name>
    <dbReference type="NCBI Taxonomy" id="69181"/>
    <lineage>
        <taxon>Eukaryota</taxon>
        <taxon>Viridiplantae</taxon>
        <taxon>Streptophyta</taxon>
        <taxon>Embryophyta</taxon>
        <taxon>Tracheophyta</taxon>
        <taxon>Spermatophyta</taxon>
        <taxon>Magnoliopsida</taxon>
        <taxon>eudicotyledons</taxon>
        <taxon>Gunneridae</taxon>
        <taxon>Pentapetalae</taxon>
        <taxon>rosids</taxon>
        <taxon>malvids</taxon>
        <taxon>Brassicales</taxon>
        <taxon>Brassicaceae</taxon>
        <taxon>Brassiceae</taxon>
        <taxon>Brassica</taxon>
    </lineage>
</organism>
<dbReference type="Proteomes" id="UP000712600">
    <property type="component" value="Unassembled WGS sequence"/>
</dbReference>
<sequence>MLSLLFVLGPPYILLLRSVYLVGVKNVYDVVNIQNVRRRKKKNLFRQILFEIDSSLRKALRRKHETSDKSSKRVATKRPNACSARSLCSDRAQAKLGRYVVTERSFRSVAM</sequence>
<accession>A0A8S9NDT1</accession>
<comment type="caution">
    <text evidence="3">The sequence shown here is derived from an EMBL/GenBank/DDBJ whole genome shotgun (WGS) entry which is preliminary data.</text>
</comment>
<evidence type="ECO:0000313" key="4">
    <source>
        <dbReference type="Proteomes" id="UP000712600"/>
    </source>
</evidence>
<feature type="chain" id="PRO_5035773779" evidence="2">
    <location>
        <begin position="16"/>
        <end position="111"/>
    </location>
</feature>
<feature type="signal peptide" evidence="2">
    <location>
        <begin position="1"/>
        <end position="15"/>
    </location>
</feature>
<gene>
    <name evidence="3" type="ORF">F2Q69_00041902</name>
</gene>
<proteinExistence type="predicted"/>
<dbReference type="EMBL" id="QGKX02001621">
    <property type="protein sequence ID" value="KAF3502202.1"/>
    <property type="molecule type" value="Genomic_DNA"/>
</dbReference>
<evidence type="ECO:0000256" key="2">
    <source>
        <dbReference type="SAM" id="SignalP"/>
    </source>
</evidence>
<feature type="region of interest" description="Disordered" evidence="1">
    <location>
        <begin position="61"/>
        <end position="80"/>
    </location>
</feature>
<name>A0A8S9NDT1_BRACR</name>
<dbReference type="AlphaFoldDB" id="A0A8S9NDT1"/>
<keyword evidence="2" id="KW-0732">Signal</keyword>
<evidence type="ECO:0000313" key="3">
    <source>
        <dbReference type="EMBL" id="KAF3502202.1"/>
    </source>
</evidence>
<protein>
    <submittedName>
        <fullName evidence="3">Uncharacterized protein</fullName>
    </submittedName>
</protein>
<evidence type="ECO:0000256" key="1">
    <source>
        <dbReference type="SAM" id="MobiDB-lite"/>
    </source>
</evidence>
<reference evidence="3" key="1">
    <citation type="submission" date="2019-12" db="EMBL/GenBank/DDBJ databases">
        <title>Genome sequencing and annotation of Brassica cretica.</title>
        <authorList>
            <person name="Studholme D.J."/>
            <person name="Sarris P."/>
        </authorList>
    </citation>
    <scope>NUCLEOTIDE SEQUENCE</scope>
    <source>
        <strain evidence="3">PFS-109/04</strain>
        <tissue evidence="3">Leaf</tissue>
    </source>
</reference>